<organism evidence="1">
    <name type="scientific">bioreactor metagenome</name>
    <dbReference type="NCBI Taxonomy" id="1076179"/>
    <lineage>
        <taxon>unclassified sequences</taxon>
        <taxon>metagenomes</taxon>
        <taxon>ecological metagenomes</taxon>
    </lineage>
</organism>
<name>A0A645EVZ8_9ZZZZ</name>
<accession>A0A645EVZ8</accession>
<comment type="caution">
    <text evidence="1">The sequence shown here is derived from an EMBL/GenBank/DDBJ whole genome shotgun (WGS) entry which is preliminary data.</text>
</comment>
<dbReference type="AlphaFoldDB" id="A0A645EVZ8"/>
<dbReference type="EMBL" id="VSSQ01051510">
    <property type="protein sequence ID" value="MPN05606.1"/>
    <property type="molecule type" value="Genomic_DNA"/>
</dbReference>
<sequence>MQQRFREEEGLAAAVAPHVDVEERPEEHLRFLVVFGVGFAGKLAARPDRRHVAEVVRYLVVEVHVGKGHLAAPAARKLVELEDQLLRELEVFVVIPADRVGGEVHIHGVPADGARKMVLQHRGHLQHVREEDVGVLGGVGNARY</sequence>
<gene>
    <name evidence="1" type="ORF">SDC9_152857</name>
</gene>
<evidence type="ECO:0000313" key="1">
    <source>
        <dbReference type="EMBL" id="MPN05606.1"/>
    </source>
</evidence>
<reference evidence="1" key="1">
    <citation type="submission" date="2019-08" db="EMBL/GenBank/DDBJ databases">
        <authorList>
            <person name="Kucharzyk K."/>
            <person name="Murdoch R.W."/>
            <person name="Higgins S."/>
            <person name="Loffler F."/>
        </authorList>
    </citation>
    <scope>NUCLEOTIDE SEQUENCE</scope>
</reference>
<protein>
    <submittedName>
        <fullName evidence="1">Uncharacterized protein</fullName>
    </submittedName>
</protein>
<proteinExistence type="predicted"/>